<keyword evidence="1" id="KW-1133">Transmembrane helix</keyword>
<reference evidence="2 3" key="1">
    <citation type="submission" date="2017-07" db="EMBL/GenBank/DDBJ databases">
        <title>Bifidobacterium novel species.</title>
        <authorList>
            <person name="Lugli G.A."/>
            <person name="Milani C."/>
            <person name="Duranti S."/>
            <person name="Mangifesta M."/>
        </authorList>
    </citation>
    <scope>NUCLEOTIDE SEQUENCE [LARGE SCALE GENOMIC DNA]</scope>
    <source>
        <strain evidence="2 3">77</strain>
    </source>
</reference>
<evidence type="ECO:0000313" key="2">
    <source>
        <dbReference type="EMBL" id="PLS28814.1"/>
    </source>
</evidence>
<evidence type="ECO:0000313" key="3">
    <source>
        <dbReference type="Proteomes" id="UP000235034"/>
    </source>
</evidence>
<keyword evidence="1" id="KW-0472">Membrane</keyword>
<feature type="transmembrane region" description="Helical" evidence="1">
    <location>
        <begin position="371"/>
        <end position="393"/>
    </location>
</feature>
<feature type="transmembrane region" description="Helical" evidence="1">
    <location>
        <begin position="28"/>
        <end position="47"/>
    </location>
</feature>
<accession>A0A2N5J3L5</accession>
<dbReference type="EMBL" id="NMWT01000013">
    <property type="protein sequence ID" value="PLS28814.1"/>
    <property type="molecule type" value="Genomic_DNA"/>
</dbReference>
<feature type="transmembrane region" description="Helical" evidence="1">
    <location>
        <begin position="413"/>
        <end position="432"/>
    </location>
</feature>
<evidence type="ECO:0008006" key="4">
    <source>
        <dbReference type="Google" id="ProtNLM"/>
    </source>
</evidence>
<feature type="transmembrane region" description="Helical" evidence="1">
    <location>
        <begin position="340"/>
        <end position="359"/>
    </location>
</feature>
<dbReference type="Proteomes" id="UP000235034">
    <property type="component" value="Unassembled WGS sequence"/>
</dbReference>
<proteinExistence type="predicted"/>
<feature type="transmembrane region" description="Helical" evidence="1">
    <location>
        <begin position="172"/>
        <end position="189"/>
    </location>
</feature>
<protein>
    <recommendedName>
        <fullName evidence="4">Membrane protein 6-pyruvoyl-tetrahydropterin synthase-related domain-containing protein</fullName>
    </recommendedName>
</protein>
<organism evidence="2 3">
    <name type="scientific">Bifidobacterium parmae</name>
    <dbReference type="NCBI Taxonomy" id="361854"/>
    <lineage>
        <taxon>Bacteria</taxon>
        <taxon>Bacillati</taxon>
        <taxon>Actinomycetota</taxon>
        <taxon>Actinomycetes</taxon>
        <taxon>Bifidobacteriales</taxon>
        <taxon>Bifidobacteriaceae</taxon>
        <taxon>Bifidobacterium</taxon>
    </lineage>
</organism>
<feature type="transmembrane region" description="Helical" evidence="1">
    <location>
        <begin position="594"/>
        <end position="617"/>
    </location>
</feature>
<feature type="transmembrane region" description="Helical" evidence="1">
    <location>
        <begin position="444"/>
        <end position="465"/>
    </location>
</feature>
<feature type="transmembrane region" description="Helical" evidence="1">
    <location>
        <begin position="242"/>
        <end position="258"/>
    </location>
</feature>
<evidence type="ECO:0000256" key="1">
    <source>
        <dbReference type="SAM" id="Phobius"/>
    </source>
</evidence>
<gene>
    <name evidence="2" type="ORF">Uis4E_1178</name>
</gene>
<comment type="caution">
    <text evidence="2">The sequence shown here is derived from an EMBL/GenBank/DDBJ whole genome shotgun (WGS) entry which is preliminary data.</text>
</comment>
<keyword evidence="3" id="KW-1185">Reference proteome</keyword>
<name>A0A2N5J3L5_9BIFI</name>
<keyword evidence="1" id="KW-0812">Transmembrane</keyword>
<dbReference type="AlphaFoldDB" id="A0A2N5J3L5"/>
<feature type="transmembrane region" description="Helical" evidence="1">
    <location>
        <begin position="116"/>
        <end position="136"/>
    </location>
</feature>
<feature type="transmembrane region" description="Helical" evidence="1">
    <location>
        <begin position="265"/>
        <end position="284"/>
    </location>
</feature>
<sequence length="628" mass="68077">MEGIIGTETNGIGTSADSAALTERQKRIIVAVILLATIVIANIPLLSRTALWGADFDYHLFRIKGIADGLENGQFPVRMQTVQLHGYGYPNSVMYPDALLYIPAVLNVLGLSVVHAYQVFAVAFNALSVLVAYVCFKRIFSSRKIGILAGTLWSLSAYRLSDVYPRGAVAEWLAIFFFPVLALGVYEVFRPDTGASGAKRPSRAAQTGRRRSADAPNWGWLLCAAAATGIINSHVLSTEMTVIAFAPAIIVLLVYNHALRVWLRLLAAGVGTLLLSAGFLVPFLDYTLHADLAVFSISAADKVALATGKALEPGRMFLLFSPMTQFPESSAFSGQLPYSLGWATMGFAFLWFVLLTLVRRHDGTFRTTLRWGVPPLVAGMFCAWLTTTFFPWSSERLRPITAILATVQFPARFTSFVVLAMILLGGLGFRLLAADGQFARYANIVFAVLLVFGLAEGGVTVSTYMTNAKALAPFEQVTMAENNGLAGAEYLPKGTDVATLEERYPAGSLPKADDGVTVTDFSKTGTTVTFAAAARRDGEVVLPLLAYPHYVVETQYTGSADCTLTRTDSATNLLAVKVPRGFDGTVRVRFREPLAWKLAFACSWISAIGMAVGGVIVRRRHRTRAYGE</sequence>